<keyword evidence="1" id="KW-1133">Transmembrane helix</keyword>
<evidence type="ECO:0000256" key="1">
    <source>
        <dbReference type="SAM" id="Phobius"/>
    </source>
</evidence>
<keyword evidence="3" id="KW-1185">Reference proteome</keyword>
<evidence type="ECO:0000313" key="2">
    <source>
        <dbReference type="EMBL" id="KAF3326618.1"/>
    </source>
</evidence>
<dbReference type="AlphaFoldDB" id="A0A833QX84"/>
<comment type="caution">
    <text evidence="2">The sequence shown here is derived from an EMBL/GenBank/DDBJ whole genome shotgun (WGS) entry which is preliminary data.</text>
</comment>
<feature type="transmembrane region" description="Helical" evidence="1">
    <location>
        <begin position="55"/>
        <end position="79"/>
    </location>
</feature>
<dbReference type="Proteomes" id="UP000623129">
    <property type="component" value="Unassembled WGS sequence"/>
</dbReference>
<keyword evidence="1" id="KW-0472">Membrane</keyword>
<protein>
    <submittedName>
        <fullName evidence="2">Uncharacterized protein</fullName>
    </submittedName>
</protein>
<dbReference type="EMBL" id="SWLB01000018">
    <property type="protein sequence ID" value="KAF3326618.1"/>
    <property type="molecule type" value="Genomic_DNA"/>
</dbReference>
<feature type="transmembrane region" description="Helical" evidence="1">
    <location>
        <begin position="85"/>
        <end position="112"/>
    </location>
</feature>
<reference evidence="2" key="1">
    <citation type="submission" date="2020-01" db="EMBL/GenBank/DDBJ databases">
        <title>Genome sequence of Kobresia littledalei, the first chromosome-level genome in the family Cyperaceae.</title>
        <authorList>
            <person name="Qu G."/>
        </authorList>
    </citation>
    <scope>NUCLEOTIDE SEQUENCE</scope>
    <source>
        <strain evidence="2">C.B.Clarke</strain>
        <tissue evidence="2">Leaf</tissue>
    </source>
</reference>
<organism evidence="2 3">
    <name type="scientific">Carex littledalei</name>
    <dbReference type="NCBI Taxonomy" id="544730"/>
    <lineage>
        <taxon>Eukaryota</taxon>
        <taxon>Viridiplantae</taxon>
        <taxon>Streptophyta</taxon>
        <taxon>Embryophyta</taxon>
        <taxon>Tracheophyta</taxon>
        <taxon>Spermatophyta</taxon>
        <taxon>Magnoliopsida</taxon>
        <taxon>Liliopsida</taxon>
        <taxon>Poales</taxon>
        <taxon>Cyperaceae</taxon>
        <taxon>Cyperoideae</taxon>
        <taxon>Cariceae</taxon>
        <taxon>Carex</taxon>
        <taxon>Carex subgen. Euthyceras</taxon>
    </lineage>
</organism>
<proteinExistence type="predicted"/>
<name>A0A833QX84_9POAL</name>
<keyword evidence="1" id="KW-0812">Transmembrane</keyword>
<accession>A0A833QX84</accession>
<sequence>MLHYSDGNSLWLRFFCVWLPPLYCNLRLRYLPGNFTGPIKERCSFRKSRAIKWYFSYWLAGNITSKLMCVQFAMTSIALDFKSDAYVSVLMISFPASVWLRIFDLFYSLLVLTEFFSKKLKMHCFGV</sequence>
<gene>
    <name evidence="2" type="ORF">FCM35_KLT08248</name>
</gene>
<evidence type="ECO:0000313" key="3">
    <source>
        <dbReference type="Proteomes" id="UP000623129"/>
    </source>
</evidence>